<sequence length="220" mass="24151">MSIMRMNRIRPAPDPHRRSQLAPVVAQVYGEKGDEFLGYLRQFGHVTYAANMTGLTRRTFYDRRAKNPDFAEAWDDAVAAFEEELTHRVVQTALEMGTGRWVPVIDPATGEPALDDDFEVVHRFETSHVDARVLTKLLALRMSSADGPAQTNIQVNNQTTVHNELPRRPRLVGGGATVDGRPGSIRSPLGASKASGAHPGVEDAELVQGRPQETGGRTDD</sequence>
<proteinExistence type="predicted"/>
<evidence type="ECO:0000313" key="2">
    <source>
        <dbReference type="EMBL" id="MFD1344278.1"/>
    </source>
</evidence>
<name>A0ABW3ZMS6_9RHOB</name>
<comment type="caution">
    <text evidence="2">The sequence shown here is derived from an EMBL/GenBank/DDBJ whole genome shotgun (WGS) entry which is preliminary data.</text>
</comment>
<feature type="region of interest" description="Disordered" evidence="1">
    <location>
        <begin position="158"/>
        <end position="220"/>
    </location>
</feature>
<dbReference type="EMBL" id="JBHTMU010000043">
    <property type="protein sequence ID" value="MFD1344278.1"/>
    <property type="molecule type" value="Genomic_DNA"/>
</dbReference>
<gene>
    <name evidence="2" type="ORF">ACFQ4E_17745</name>
</gene>
<protein>
    <submittedName>
        <fullName evidence="2">Uncharacterized protein</fullName>
    </submittedName>
</protein>
<dbReference type="Proteomes" id="UP001597135">
    <property type="component" value="Unassembled WGS sequence"/>
</dbReference>
<accession>A0ABW3ZMS6</accession>
<keyword evidence="3" id="KW-1185">Reference proteome</keyword>
<reference evidence="3" key="1">
    <citation type="journal article" date="2019" name="Int. J. Syst. Evol. Microbiol.">
        <title>The Global Catalogue of Microorganisms (GCM) 10K type strain sequencing project: providing services to taxonomists for standard genome sequencing and annotation.</title>
        <authorList>
            <consortium name="The Broad Institute Genomics Platform"/>
            <consortium name="The Broad Institute Genome Sequencing Center for Infectious Disease"/>
            <person name="Wu L."/>
            <person name="Ma J."/>
        </authorList>
    </citation>
    <scope>NUCLEOTIDE SEQUENCE [LARGE SCALE GENOMIC DNA]</scope>
    <source>
        <strain evidence="3">CCUG 62953</strain>
    </source>
</reference>
<evidence type="ECO:0000256" key="1">
    <source>
        <dbReference type="SAM" id="MobiDB-lite"/>
    </source>
</evidence>
<dbReference type="RefSeq" id="WP_386805862.1">
    <property type="nucleotide sequence ID" value="NZ_JBHTMU010000043.1"/>
</dbReference>
<evidence type="ECO:0000313" key="3">
    <source>
        <dbReference type="Proteomes" id="UP001597135"/>
    </source>
</evidence>
<organism evidence="2 3">
    <name type="scientific">Litorisediminicola beolgyonensis</name>
    <dbReference type="NCBI Taxonomy" id="1173614"/>
    <lineage>
        <taxon>Bacteria</taxon>
        <taxon>Pseudomonadati</taxon>
        <taxon>Pseudomonadota</taxon>
        <taxon>Alphaproteobacteria</taxon>
        <taxon>Rhodobacterales</taxon>
        <taxon>Paracoccaceae</taxon>
        <taxon>Litorisediminicola</taxon>
    </lineage>
</organism>